<proteinExistence type="predicted"/>
<comment type="caution">
    <text evidence="1">The sequence shown here is derived from an EMBL/GenBank/DDBJ whole genome shotgun (WGS) entry which is preliminary data.</text>
</comment>
<gene>
    <name evidence="1" type="ORF">A3C92_01685</name>
</gene>
<organism evidence="1 2">
    <name type="scientific">Candidatus Sungbacteria bacterium RIFCSPHIGHO2_02_FULL_53_17</name>
    <dbReference type="NCBI Taxonomy" id="1802275"/>
    <lineage>
        <taxon>Bacteria</taxon>
        <taxon>Candidatus Sungiibacteriota</taxon>
    </lineage>
</organism>
<protein>
    <submittedName>
        <fullName evidence="1">Uncharacterized protein</fullName>
    </submittedName>
</protein>
<evidence type="ECO:0000313" key="2">
    <source>
        <dbReference type="Proteomes" id="UP000177177"/>
    </source>
</evidence>
<sequence length="162" mass="19145">MKMNSDLTFITNEENKQLKQRIAELIKSSKELRFLVGFFYFSGIDELYEALKSNPSFQMDVLVGLNTDKTIHGLIEYPDPNTNITDRERVEKFFDSIAKSINSDEFDTREFYERVKFYLELIKSGKLRIRKTLKPHHDKLYIFNTWFQTFNATSRLITSSGF</sequence>
<reference evidence="1 2" key="1">
    <citation type="journal article" date="2016" name="Nat. Commun.">
        <title>Thousands of microbial genomes shed light on interconnected biogeochemical processes in an aquifer system.</title>
        <authorList>
            <person name="Anantharaman K."/>
            <person name="Brown C.T."/>
            <person name="Hug L.A."/>
            <person name="Sharon I."/>
            <person name="Castelle C.J."/>
            <person name="Probst A.J."/>
            <person name="Thomas B.C."/>
            <person name="Singh A."/>
            <person name="Wilkins M.J."/>
            <person name="Karaoz U."/>
            <person name="Brodie E.L."/>
            <person name="Williams K.H."/>
            <person name="Hubbard S.S."/>
            <person name="Banfield J.F."/>
        </authorList>
    </citation>
    <scope>NUCLEOTIDE SEQUENCE [LARGE SCALE GENOMIC DNA]</scope>
</reference>
<dbReference type="AlphaFoldDB" id="A0A1G2KUW8"/>
<evidence type="ECO:0000313" key="1">
    <source>
        <dbReference type="EMBL" id="OHA03206.1"/>
    </source>
</evidence>
<dbReference type="Gene3D" id="3.30.870.10">
    <property type="entry name" value="Endonuclease Chain A"/>
    <property type="match status" value="1"/>
</dbReference>
<dbReference type="Proteomes" id="UP000177177">
    <property type="component" value="Unassembled WGS sequence"/>
</dbReference>
<accession>A0A1G2KUW8</accession>
<name>A0A1G2KUW8_9BACT</name>
<dbReference type="EMBL" id="MHQN01000022">
    <property type="protein sequence ID" value="OHA03206.1"/>
    <property type="molecule type" value="Genomic_DNA"/>
</dbReference>